<keyword evidence="2" id="KW-1185">Reference proteome</keyword>
<name>A0A1G6Z9K5_9PSEU</name>
<gene>
    <name evidence="1" type="ORF">SAMN05216174_12714</name>
</gene>
<dbReference type="Proteomes" id="UP000199501">
    <property type="component" value="Unassembled WGS sequence"/>
</dbReference>
<proteinExistence type="predicted"/>
<protein>
    <recommendedName>
        <fullName evidence="3">DUF397 domain-containing protein</fullName>
    </recommendedName>
</protein>
<evidence type="ECO:0000313" key="2">
    <source>
        <dbReference type="Proteomes" id="UP000199501"/>
    </source>
</evidence>
<evidence type="ECO:0008006" key="3">
    <source>
        <dbReference type="Google" id="ProtNLM"/>
    </source>
</evidence>
<dbReference type="EMBL" id="FMZZ01000027">
    <property type="protein sequence ID" value="SDD99201.1"/>
    <property type="molecule type" value="Genomic_DNA"/>
</dbReference>
<evidence type="ECO:0000313" key="1">
    <source>
        <dbReference type="EMBL" id="SDD99201.1"/>
    </source>
</evidence>
<accession>A0A1G6Z9K5</accession>
<sequence>MRSADSTRVVWRKSSRGRGSEAVLFFAAEHWAAFVRGM</sequence>
<dbReference type="AlphaFoldDB" id="A0A1G6Z9K5"/>
<organism evidence="1 2">
    <name type="scientific">Actinokineospora iranica</name>
    <dbReference type="NCBI Taxonomy" id="1271860"/>
    <lineage>
        <taxon>Bacteria</taxon>
        <taxon>Bacillati</taxon>
        <taxon>Actinomycetota</taxon>
        <taxon>Actinomycetes</taxon>
        <taxon>Pseudonocardiales</taxon>
        <taxon>Pseudonocardiaceae</taxon>
        <taxon>Actinokineospora</taxon>
    </lineage>
</organism>
<reference evidence="2" key="1">
    <citation type="submission" date="2016-10" db="EMBL/GenBank/DDBJ databases">
        <authorList>
            <person name="Varghese N."/>
            <person name="Submissions S."/>
        </authorList>
    </citation>
    <scope>NUCLEOTIDE SEQUENCE [LARGE SCALE GENOMIC DNA]</scope>
    <source>
        <strain evidence="2">IBRC-M 10403</strain>
    </source>
</reference>